<dbReference type="Proteomes" id="UP000663828">
    <property type="component" value="Unassembled WGS sequence"/>
</dbReference>
<comment type="caution">
    <text evidence="1">The sequence shown here is derived from an EMBL/GenBank/DDBJ whole genome shotgun (WGS) entry which is preliminary data.</text>
</comment>
<accession>A0A814JZ80</accession>
<dbReference type="EMBL" id="CAJNOR010000958">
    <property type="protein sequence ID" value="CAF1045638.1"/>
    <property type="molecule type" value="Genomic_DNA"/>
</dbReference>
<gene>
    <name evidence="1" type="ORF">XAT740_LOCUS15502</name>
</gene>
<evidence type="ECO:0008006" key="3">
    <source>
        <dbReference type="Google" id="ProtNLM"/>
    </source>
</evidence>
<evidence type="ECO:0000313" key="1">
    <source>
        <dbReference type="EMBL" id="CAF1045638.1"/>
    </source>
</evidence>
<evidence type="ECO:0000313" key="2">
    <source>
        <dbReference type="Proteomes" id="UP000663828"/>
    </source>
</evidence>
<keyword evidence="2" id="KW-1185">Reference proteome</keyword>
<organism evidence="1 2">
    <name type="scientific">Adineta ricciae</name>
    <name type="common">Rotifer</name>
    <dbReference type="NCBI Taxonomy" id="249248"/>
    <lineage>
        <taxon>Eukaryota</taxon>
        <taxon>Metazoa</taxon>
        <taxon>Spiralia</taxon>
        <taxon>Gnathifera</taxon>
        <taxon>Rotifera</taxon>
        <taxon>Eurotatoria</taxon>
        <taxon>Bdelloidea</taxon>
        <taxon>Adinetida</taxon>
        <taxon>Adinetidae</taxon>
        <taxon>Adineta</taxon>
    </lineage>
</organism>
<sequence>MSCNLSFTVDLSDFDKSGTGTTDGNVQVVDYCNSLETTLIESITESWSSDIDSLPDIDGLPLRSPILTSVDGVYQYLTTSTSCFSTVGCTSDNSLPTCRTNSKPSSILSVPLSADVHIIDSTSTKLKLVYPIEETYRGRYKSDYFPQTGAVRHPRYVADREHNHHITLQLPSVYHSDLANKYIRIALITVSIDGHGHFYSPYKFQRDHMDINISDENPIYVKVDTNAKEAFIMRLQLVLIKSKLDQLNYCQPLKCFSVTDNTKQNPIHEGILSPKDLINRYQLDKSHIAFTLCTQKSDGTYEPHPQTTVVSTIISEVSSTKKTSNKVASEEASATTVSPLIDTDKHLCCPNCCYHFNAVSNSTSNTSSKRSFDDAISCSSAKVIHANQLLIDTSYSNIYSPQPREIAKEERRTNKYESDGCRKVIFLL</sequence>
<proteinExistence type="predicted"/>
<reference evidence="1" key="1">
    <citation type="submission" date="2021-02" db="EMBL/GenBank/DDBJ databases">
        <authorList>
            <person name="Nowell W R."/>
        </authorList>
    </citation>
    <scope>NUCLEOTIDE SEQUENCE</scope>
</reference>
<name>A0A814JZ80_ADIRI</name>
<protein>
    <recommendedName>
        <fullName evidence="3">RHD domain-containing protein</fullName>
    </recommendedName>
</protein>
<dbReference type="AlphaFoldDB" id="A0A814JZ80"/>